<organism evidence="1 2">
    <name type="scientific">Bauhinia variegata</name>
    <name type="common">Purple orchid tree</name>
    <name type="synonym">Phanera variegata</name>
    <dbReference type="NCBI Taxonomy" id="167791"/>
    <lineage>
        <taxon>Eukaryota</taxon>
        <taxon>Viridiplantae</taxon>
        <taxon>Streptophyta</taxon>
        <taxon>Embryophyta</taxon>
        <taxon>Tracheophyta</taxon>
        <taxon>Spermatophyta</taxon>
        <taxon>Magnoliopsida</taxon>
        <taxon>eudicotyledons</taxon>
        <taxon>Gunneridae</taxon>
        <taxon>Pentapetalae</taxon>
        <taxon>rosids</taxon>
        <taxon>fabids</taxon>
        <taxon>Fabales</taxon>
        <taxon>Fabaceae</taxon>
        <taxon>Cercidoideae</taxon>
        <taxon>Cercideae</taxon>
        <taxon>Bauhiniinae</taxon>
        <taxon>Bauhinia</taxon>
    </lineage>
</organism>
<dbReference type="Proteomes" id="UP000828941">
    <property type="component" value="Chromosome 6"/>
</dbReference>
<evidence type="ECO:0000313" key="2">
    <source>
        <dbReference type="Proteomes" id="UP000828941"/>
    </source>
</evidence>
<reference evidence="1 2" key="1">
    <citation type="journal article" date="2022" name="DNA Res.">
        <title>Chromosomal-level genome assembly of the orchid tree Bauhinia variegata (Leguminosae; Cercidoideae) supports the allotetraploid origin hypothesis of Bauhinia.</title>
        <authorList>
            <person name="Zhong Y."/>
            <person name="Chen Y."/>
            <person name="Zheng D."/>
            <person name="Pang J."/>
            <person name="Liu Y."/>
            <person name="Luo S."/>
            <person name="Meng S."/>
            <person name="Qian L."/>
            <person name="Wei D."/>
            <person name="Dai S."/>
            <person name="Zhou R."/>
        </authorList>
    </citation>
    <scope>NUCLEOTIDE SEQUENCE [LARGE SCALE GENOMIC DNA]</scope>
    <source>
        <strain evidence="1">BV-YZ2020</strain>
    </source>
</reference>
<keyword evidence="2" id="KW-1185">Reference proteome</keyword>
<gene>
    <name evidence="1" type="ORF">L6164_015990</name>
</gene>
<evidence type="ECO:0000313" key="1">
    <source>
        <dbReference type="EMBL" id="KAI4337594.1"/>
    </source>
</evidence>
<sequence length="931" mass="106586">MLQRAAKNAYSWWWASHVRTKQSKWLEQSLHDMEEKVTETLKILVDDGDSFAQRAEMYYRKRPELVSFVEESFRAYRALAERYDHLSRELQSANRTIASVYPEQVQYPLDEDDEEESGPGTSSSSNDPDNPKPPKRNIPKVPKIPKKDSRSPSMLISRKGPLKRLSSSAKSVAHAVSGLTAAEALSEIDKLQKEILALQTEKEFVRSLYERAYEKYWEIEDQITEMQKRVSSFQDEFGIGTIIEDDDARTLMAASALKSCQETLAKLQDIQAQSSEEAKIEYQRVKEAHEKFENLRDQFISRHASHLDTGDGGKSGSAAAEIRSIDEEMAKLEQEGNDIGQLREKIKEQLQEDSTNSLTMTEMVDRIDDLVNKVVTLETAVSSQNGLVKRLRSDTDELQKQIHSLEEDNVMLIEGSDNMNKKLKELEEQLREVKNLNRNVKYQDKNLQTHFTEASCNLEHLSGKLQNVQLEEDDSENLVPNTNKEKRSSPGSIPEVLKDIGTTKEDKEVDVASLSGYVRNQENKDSLSETLSNHSIESHDSGNREEEDQPNWRQMFINGLDDREKLLLEEYTSVLRNYKDVKMKLTDMEKKNRESVFELALEVRELRNAVAARDKEIHFLHQKLVSSETNPDETPFTTVTEYKYTPTEGHLRSEAEAAKLQDSGISTPNIDLNIAGHEKRFSLEQIMANEDDKRHNLSALERKFRSDIDDLLEENLEFWLRFSTSVHQIQKLQNSLQDLQAELSKIKNRNKQEGSTNSRKHYLQSEIRPIFRHMREIRTELSLWLEHNAILQDELHGRYSSLCNIQDEIARASSAGSEADKGELSAFQTAKFQGEVLNMKQENTKVASELQAGLSLVKGLKNEVEKTLEQLDAEFEINNIPRMKHSSSRARIPLRSFLFGVKLKRQKQASSLFACVNPQYSDLETAGNLPT</sequence>
<comment type="caution">
    <text evidence="1">The sequence shown here is derived from an EMBL/GenBank/DDBJ whole genome shotgun (WGS) entry which is preliminary data.</text>
</comment>
<protein>
    <submittedName>
        <fullName evidence="1">Uncharacterized protein</fullName>
    </submittedName>
</protein>
<name>A0ACB9NPE7_BAUVA</name>
<accession>A0ACB9NPE7</accession>
<dbReference type="EMBL" id="CM039431">
    <property type="protein sequence ID" value="KAI4337594.1"/>
    <property type="molecule type" value="Genomic_DNA"/>
</dbReference>
<proteinExistence type="predicted"/>